<evidence type="ECO:0008006" key="5">
    <source>
        <dbReference type="Google" id="ProtNLM"/>
    </source>
</evidence>
<feature type="signal peptide" evidence="2">
    <location>
        <begin position="1"/>
        <end position="21"/>
    </location>
</feature>
<dbReference type="PROSITE" id="PS51257">
    <property type="entry name" value="PROKAR_LIPOPROTEIN"/>
    <property type="match status" value="1"/>
</dbReference>
<feature type="compositionally biased region" description="Low complexity" evidence="1">
    <location>
        <begin position="36"/>
        <end position="60"/>
    </location>
</feature>
<evidence type="ECO:0000256" key="1">
    <source>
        <dbReference type="SAM" id="MobiDB-lite"/>
    </source>
</evidence>
<evidence type="ECO:0000313" key="3">
    <source>
        <dbReference type="EMBL" id="MBS9535229.1"/>
    </source>
</evidence>
<dbReference type="RefSeq" id="WP_214094085.1">
    <property type="nucleotide sequence ID" value="NZ_JAHCLR010000038.1"/>
</dbReference>
<organism evidence="3 4">
    <name type="scientific">Mycolicibacter acidiphilus</name>
    <dbReference type="NCBI Taxonomy" id="2835306"/>
    <lineage>
        <taxon>Bacteria</taxon>
        <taxon>Bacillati</taxon>
        <taxon>Actinomycetota</taxon>
        <taxon>Actinomycetes</taxon>
        <taxon>Mycobacteriales</taxon>
        <taxon>Mycobacteriaceae</taxon>
        <taxon>Mycolicibacter</taxon>
    </lineage>
</organism>
<name>A0ABS5RM14_9MYCO</name>
<reference evidence="3 4" key="1">
    <citation type="submission" date="2021-05" db="EMBL/GenBank/DDBJ databases">
        <title>Mycobacterium acidophilum sp. nov., an extremely acid-tolerant member of the genus Mycobacterium.</title>
        <authorList>
            <person name="Xia J."/>
        </authorList>
    </citation>
    <scope>NUCLEOTIDE SEQUENCE [LARGE SCALE GENOMIC DNA]</scope>
    <source>
        <strain evidence="3 4">M1</strain>
    </source>
</reference>
<evidence type="ECO:0000256" key="2">
    <source>
        <dbReference type="SAM" id="SignalP"/>
    </source>
</evidence>
<dbReference type="Proteomes" id="UP001519535">
    <property type="component" value="Unassembled WGS sequence"/>
</dbReference>
<keyword evidence="2" id="KW-0732">Signal</keyword>
<comment type="caution">
    <text evidence="3">The sequence shown here is derived from an EMBL/GenBank/DDBJ whole genome shotgun (WGS) entry which is preliminary data.</text>
</comment>
<keyword evidence="4" id="KW-1185">Reference proteome</keyword>
<evidence type="ECO:0000313" key="4">
    <source>
        <dbReference type="Proteomes" id="UP001519535"/>
    </source>
</evidence>
<gene>
    <name evidence="3" type="ORF">KIH27_16700</name>
</gene>
<feature type="region of interest" description="Disordered" evidence="1">
    <location>
        <begin position="36"/>
        <end position="70"/>
    </location>
</feature>
<sequence>MPTMHRLAALMGALVVVGGCAAPDSDSALLPDLPASATSTTSTTSTTGATSSAVPQQSPSQPAPPPDAAPAAVAAWIAAGRPADPAGYQTVERDDTTTQLEGDEVAFRLPGPLEPNHLAGCIRRWAPNLSCLPGLRDTPDRPDGLVGQWIPGWVDFDGSMISIGSVHGDPGVFNDGAGKVLPYGDSLKFGDYQCRSDPSGLYCVSLSRQTGMRLSDTVTAFGCVRQATPPYGIGQQFFCD</sequence>
<dbReference type="EMBL" id="JAHCLR010000038">
    <property type="protein sequence ID" value="MBS9535229.1"/>
    <property type="molecule type" value="Genomic_DNA"/>
</dbReference>
<protein>
    <recommendedName>
        <fullName evidence="5">Lipoprotein LppI</fullName>
    </recommendedName>
</protein>
<proteinExistence type="predicted"/>
<accession>A0ABS5RM14</accession>
<feature type="chain" id="PRO_5047016054" description="Lipoprotein LppI" evidence="2">
    <location>
        <begin position="22"/>
        <end position="240"/>
    </location>
</feature>